<evidence type="ECO:0000256" key="4">
    <source>
        <dbReference type="ARBA" id="ARBA00022847"/>
    </source>
</evidence>
<dbReference type="SUPFAM" id="SSF103473">
    <property type="entry name" value="MFS general substrate transporter"/>
    <property type="match status" value="1"/>
</dbReference>
<feature type="region of interest" description="Disordered" evidence="7">
    <location>
        <begin position="1"/>
        <end position="27"/>
    </location>
</feature>
<keyword evidence="2" id="KW-0813">Transport</keyword>
<evidence type="ECO:0000256" key="1">
    <source>
        <dbReference type="ARBA" id="ARBA00004141"/>
    </source>
</evidence>
<dbReference type="GO" id="GO:0016020">
    <property type="term" value="C:membrane"/>
    <property type="evidence" value="ECO:0007669"/>
    <property type="project" value="UniProtKB-SubCell"/>
</dbReference>
<dbReference type="AlphaFoldDB" id="A0ABD0L6P5"/>
<protein>
    <recommendedName>
        <fullName evidence="9">Major facilitator superfamily (MFS) profile domain-containing protein</fullName>
    </recommendedName>
</protein>
<dbReference type="InterPro" id="IPR036259">
    <property type="entry name" value="MFS_trans_sf"/>
</dbReference>
<evidence type="ECO:0000256" key="7">
    <source>
        <dbReference type="SAM" id="MobiDB-lite"/>
    </source>
</evidence>
<dbReference type="InterPro" id="IPR050382">
    <property type="entry name" value="MFS_Na/Anion_cotransporter"/>
</dbReference>
<feature type="transmembrane region" description="Helical" evidence="8">
    <location>
        <begin position="158"/>
        <end position="180"/>
    </location>
</feature>
<name>A0ABD0L6P5_9CAEN</name>
<feature type="transmembrane region" description="Helical" evidence="8">
    <location>
        <begin position="391"/>
        <end position="411"/>
    </location>
</feature>
<dbReference type="GO" id="GO:0015293">
    <property type="term" value="F:symporter activity"/>
    <property type="evidence" value="ECO:0007669"/>
    <property type="project" value="UniProtKB-KW"/>
</dbReference>
<feature type="domain" description="Major facilitator superfamily (MFS) profile" evidence="9">
    <location>
        <begin position="53"/>
        <end position="509"/>
    </location>
</feature>
<dbReference type="Pfam" id="PF07690">
    <property type="entry name" value="MFS_1"/>
    <property type="match status" value="1"/>
</dbReference>
<organism evidence="10 11">
    <name type="scientific">Batillaria attramentaria</name>
    <dbReference type="NCBI Taxonomy" id="370345"/>
    <lineage>
        <taxon>Eukaryota</taxon>
        <taxon>Metazoa</taxon>
        <taxon>Spiralia</taxon>
        <taxon>Lophotrochozoa</taxon>
        <taxon>Mollusca</taxon>
        <taxon>Gastropoda</taxon>
        <taxon>Caenogastropoda</taxon>
        <taxon>Sorbeoconcha</taxon>
        <taxon>Cerithioidea</taxon>
        <taxon>Batillariidae</taxon>
        <taxon>Batillaria</taxon>
    </lineage>
</organism>
<keyword evidence="11" id="KW-1185">Reference proteome</keyword>
<feature type="transmembrane region" description="Helical" evidence="8">
    <location>
        <begin position="186"/>
        <end position="206"/>
    </location>
</feature>
<evidence type="ECO:0000256" key="5">
    <source>
        <dbReference type="ARBA" id="ARBA00022989"/>
    </source>
</evidence>
<feature type="transmembrane region" description="Helical" evidence="8">
    <location>
        <begin position="37"/>
        <end position="60"/>
    </location>
</feature>
<comment type="caution">
    <text evidence="10">The sequence shown here is derived from an EMBL/GenBank/DDBJ whole genome shotgun (WGS) entry which is preliminary data.</text>
</comment>
<comment type="subcellular location">
    <subcellularLocation>
        <location evidence="1">Membrane</location>
        <topology evidence="1">Multi-pass membrane protein</topology>
    </subcellularLocation>
</comment>
<dbReference type="EMBL" id="JACVVK020000079">
    <property type="protein sequence ID" value="KAK7494956.1"/>
    <property type="molecule type" value="Genomic_DNA"/>
</dbReference>
<accession>A0ABD0L6P5</accession>
<dbReference type="InterPro" id="IPR020846">
    <property type="entry name" value="MFS_dom"/>
</dbReference>
<evidence type="ECO:0000313" key="10">
    <source>
        <dbReference type="EMBL" id="KAK7494956.1"/>
    </source>
</evidence>
<evidence type="ECO:0000256" key="6">
    <source>
        <dbReference type="ARBA" id="ARBA00023136"/>
    </source>
</evidence>
<feature type="transmembrane region" description="Helical" evidence="8">
    <location>
        <begin position="218"/>
        <end position="241"/>
    </location>
</feature>
<evidence type="ECO:0000259" key="9">
    <source>
        <dbReference type="PROSITE" id="PS50850"/>
    </source>
</evidence>
<dbReference type="PROSITE" id="PS50850">
    <property type="entry name" value="MFS"/>
    <property type="match status" value="1"/>
</dbReference>
<gene>
    <name evidence="10" type="ORF">BaRGS_00013835</name>
</gene>
<proteinExistence type="predicted"/>
<evidence type="ECO:0000313" key="11">
    <source>
        <dbReference type="Proteomes" id="UP001519460"/>
    </source>
</evidence>
<keyword evidence="3 8" id="KW-0812">Transmembrane</keyword>
<feature type="transmembrane region" description="Helical" evidence="8">
    <location>
        <begin position="315"/>
        <end position="338"/>
    </location>
</feature>
<keyword evidence="4" id="KW-0769">Symport</keyword>
<feature type="transmembrane region" description="Helical" evidence="8">
    <location>
        <begin position="483"/>
        <end position="505"/>
    </location>
</feature>
<sequence>MADEQVTLRPTHTAHQTSPTEERRVGPPKWRSSRYALAYLLFLGLGCLSLQRTCFSLAIVCMVNHTALSTLRNPERNWTGLWAGSAWNDSYQFTNRTFQKHAYSVSDSGVDSTVTPGVDGPFVWDKETQGFLLGAMFWTFALIQIPAGYVFYYAGPRLIVGVSMAATSTFTLLIPVAAVWSPWAVFTLRAALGIGVSLCLPSMFAVWGKWAPTSERAFLISIVWSGANIANAVVFPTSALLCKYGFAGGWPSVFYVFGALGIVWSASWFLLVSDSPETHKRIDPAEREFIVANRASAHTRGDKVSVPWLKILTSLCFWGIAVAHFAYAWGQLLFLSNLPLFLYEVMKFDIKSNGVFSMLPYLALAVVILTSGFISDVIVRRQILGAFWTRRLFYAIAFVIPAAVLVAISFLDCTQAGAVVALLVIAVGTQGFALSVILSNFYDIAQRYAVSVQTVSTTIASSAGMITPIVVAELTKDRTREQWQIVFFITAGIFIAGTVVFCVFAQTTVQPWAATKLPQKDVDDEHVALNHLPVNGSETPKET</sequence>
<reference evidence="10 11" key="1">
    <citation type="journal article" date="2023" name="Sci. Data">
        <title>Genome assembly of the Korean intertidal mud-creeper Batillaria attramentaria.</title>
        <authorList>
            <person name="Patra A.K."/>
            <person name="Ho P.T."/>
            <person name="Jun S."/>
            <person name="Lee S.J."/>
            <person name="Kim Y."/>
            <person name="Won Y.J."/>
        </authorList>
    </citation>
    <scope>NUCLEOTIDE SEQUENCE [LARGE SCALE GENOMIC DNA]</scope>
    <source>
        <strain evidence="10">Wonlab-2016</strain>
    </source>
</reference>
<keyword evidence="6 8" id="KW-0472">Membrane</keyword>
<dbReference type="InterPro" id="IPR011701">
    <property type="entry name" value="MFS"/>
</dbReference>
<feature type="transmembrane region" description="Helical" evidence="8">
    <location>
        <begin position="450"/>
        <end position="471"/>
    </location>
</feature>
<feature type="transmembrane region" description="Helical" evidence="8">
    <location>
        <begin position="253"/>
        <end position="272"/>
    </location>
</feature>
<evidence type="ECO:0000256" key="2">
    <source>
        <dbReference type="ARBA" id="ARBA00022448"/>
    </source>
</evidence>
<evidence type="ECO:0000256" key="3">
    <source>
        <dbReference type="ARBA" id="ARBA00022692"/>
    </source>
</evidence>
<dbReference type="FunFam" id="1.20.1250.20:FF:000003">
    <property type="entry name" value="Solute carrier family 17 member 3"/>
    <property type="match status" value="1"/>
</dbReference>
<keyword evidence="5 8" id="KW-1133">Transmembrane helix</keyword>
<feature type="compositionally biased region" description="Polar residues" evidence="7">
    <location>
        <begin position="8"/>
        <end position="19"/>
    </location>
</feature>
<evidence type="ECO:0000256" key="8">
    <source>
        <dbReference type="SAM" id="Phobius"/>
    </source>
</evidence>
<feature type="transmembrane region" description="Helical" evidence="8">
    <location>
        <begin position="358"/>
        <end position="379"/>
    </location>
</feature>
<dbReference type="Gene3D" id="1.20.1250.20">
    <property type="entry name" value="MFS general substrate transporter like domains"/>
    <property type="match status" value="2"/>
</dbReference>
<dbReference type="Proteomes" id="UP001519460">
    <property type="component" value="Unassembled WGS sequence"/>
</dbReference>
<dbReference type="PANTHER" id="PTHR11662">
    <property type="entry name" value="SOLUTE CARRIER FAMILY 17"/>
    <property type="match status" value="1"/>
</dbReference>
<dbReference type="PANTHER" id="PTHR11662:SF399">
    <property type="entry name" value="FI19708P1-RELATED"/>
    <property type="match status" value="1"/>
</dbReference>
<feature type="transmembrane region" description="Helical" evidence="8">
    <location>
        <begin position="131"/>
        <end position="151"/>
    </location>
</feature>
<feature type="transmembrane region" description="Helical" evidence="8">
    <location>
        <begin position="417"/>
        <end position="438"/>
    </location>
</feature>